<dbReference type="PANTHER" id="PTHR34988:SF1">
    <property type="entry name" value="DNA-BINDING PROTEIN"/>
    <property type="match status" value="1"/>
</dbReference>
<evidence type="ECO:0000313" key="2">
    <source>
        <dbReference type="EMBL" id="GGY32050.1"/>
    </source>
</evidence>
<dbReference type="EMBL" id="BMWV01000002">
    <property type="protein sequence ID" value="GGY32050.1"/>
    <property type="molecule type" value="Genomic_DNA"/>
</dbReference>
<name>A0A411X7J6_9BURK</name>
<reference evidence="2" key="3">
    <citation type="submission" date="2022-12" db="EMBL/GenBank/DDBJ databases">
        <authorList>
            <person name="Sun Q."/>
            <person name="Kim S."/>
        </authorList>
    </citation>
    <scope>NUCLEOTIDE SEQUENCE</scope>
    <source>
        <strain evidence="2">KCTC 12343</strain>
    </source>
</reference>
<feature type="domain" description="PPC" evidence="1">
    <location>
        <begin position="1"/>
        <end position="127"/>
    </location>
</feature>
<evidence type="ECO:0000313" key="3">
    <source>
        <dbReference type="EMBL" id="QBI04874.1"/>
    </source>
</evidence>
<dbReference type="Pfam" id="PF03479">
    <property type="entry name" value="PCC"/>
    <property type="match status" value="1"/>
</dbReference>
<dbReference type="Gene3D" id="3.30.1330.80">
    <property type="entry name" value="Hypothetical protein, similar to alpha- acetolactate decarboxylase, domain 2"/>
    <property type="match status" value="1"/>
</dbReference>
<dbReference type="Proteomes" id="UP000292307">
    <property type="component" value="Chromosome"/>
</dbReference>
<proteinExistence type="predicted"/>
<dbReference type="EMBL" id="CP036401">
    <property type="protein sequence ID" value="QBI04874.1"/>
    <property type="molecule type" value="Genomic_DNA"/>
</dbReference>
<evidence type="ECO:0000313" key="5">
    <source>
        <dbReference type="Proteomes" id="UP000628442"/>
    </source>
</evidence>
<gene>
    <name evidence="3" type="ORF">EYF70_06815</name>
    <name evidence="2" type="ORF">GCM10007387_12740</name>
</gene>
<organism evidence="2 5">
    <name type="scientific">Pseudoduganella albidiflava</name>
    <dbReference type="NCBI Taxonomy" id="321983"/>
    <lineage>
        <taxon>Bacteria</taxon>
        <taxon>Pseudomonadati</taxon>
        <taxon>Pseudomonadota</taxon>
        <taxon>Betaproteobacteria</taxon>
        <taxon>Burkholderiales</taxon>
        <taxon>Oxalobacteraceae</taxon>
        <taxon>Telluria group</taxon>
        <taxon>Pseudoduganella</taxon>
    </lineage>
</organism>
<dbReference type="InterPro" id="IPR005175">
    <property type="entry name" value="PPC_dom"/>
</dbReference>
<sequence>MQTQPLRLGPGNDLRGAIETLLRPHGAAFVLQGIGSLSVARLRLAGRAQADELVGDIEILTLAGSVSPDGAHLHMTIADADGRVLGGHVAPGCTVRTTVELLAAVLPAHVFGRKVDPATGYPELVVRSEGDEPSIPG</sequence>
<evidence type="ECO:0000313" key="4">
    <source>
        <dbReference type="Proteomes" id="UP000292307"/>
    </source>
</evidence>
<evidence type="ECO:0000259" key="1">
    <source>
        <dbReference type="PROSITE" id="PS51742"/>
    </source>
</evidence>
<keyword evidence="2" id="KW-0238">DNA-binding</keyword>
<dbReference type="RefSeq" id="WP_131148932.1">
    <property type="nucleotide sequence ID" value="NZ_BMWV01000002.1"/>
</dbReference>
<protein>
    <submittedName>
        <fullName evidence="2">DNA-binding protein</fullName>
    </submittedName>
</protein>
<reference evidence="3 4" key="2">
    <citation type="submission" date="2019-02" db="EMBL/GenBank/DDBJ databases">
        <title>Draft Genome Sequences of Six Type Strains of the Genus Massilia.</title>
        <authorList>
            <person name="Miess H."/>
            <person name="Frediansyhah A."/>
            <person name="Gross H."/>
        </authorList>
    </citation>
    <scope>NUCLEOTIDE SEQUENCE [LARGE SCALE GENOMIC DNA]</scope>
    <source>
        <strain evidence="3 4">DSM 17472</strain>
    </source>
</reference>
<dbReference type="SUPFAM" id="SSF117856">
    <property type="entry name" value="AF0104/ALDC/Ptd012-like"/>
    <property type="match status" value="1"/>
</dbReference>
<dbReference type="PROSITE" id="PS51742">
    <property type="entry name" value="PPC"/>
    <property type="match status" value="1"/>
</dbReference>
<dbReference type="PANTHER" id="PTHR34988">
    <property type="entry name" value="PROTEIN, PUTATIVE-RELATED"/>
    <property type="match status" value="1"/>
</dbReference>
<dbReference type="GO" id="GO:0003677">
    <property type="term" value="F:DNA binding"/>
    <property type="evidence" value="ECO:0007669"/>
    <property type="project" value="UniProtKB-KW"/>
</dbReference>
<reference evidence="2" key="1">
    <citation type="journal article" date="2014" name="Int. J. Syst. Evol. Microbiol.">
        <title>Complete genome sequence of Corynebacterium casei LMG S-19264T (=DSM 44701T), isolated from a smear-ripened cheese.</title>
        <authorList>
            <consortium name="US DOE Joint Genome Institute (JGI-PGF)"/>
            <person name="Walter F."/>
            <person name="Albersmeier A."/>
            <person name="Kalinowski J."/>
            <person name="Ruckert C."/>
        </authorList>
    </citation>
    <scope>NUCLEOTIDE SEQUENCE</scope>
    <source>
        <strain evidence="2">KCTC 12343</strain>
    </source>
</reference>
<accession>A0A411X7J6</accession>
<keyword evidence="4" id="KW-1185">Reference proteome</keyword>
<dbReference type="OrthoDB" id="552202at2"/>
<dbReference type="AlphaFoldDB" id="A0A411X7J6"/>
<dbReference type="CDD" id="cd11378">
    <property type="entry name" value="DUF296"/>
    <property type="match status" value="1"/>
</dbReference>
<dbReference type="Proteomes" id="UP000628442">
    <property type="component" value="Unassembled WGS sequence"/>
</dbReference>